<accession>A0A6V7JRD3</accession>
<dbReference type="GO" id="GO:0051233">
    <property type="term" value="C:spindle midzone"/>
    <property type="evidence" value="ECO:0007669"/>
    <property type="project" value="TreeGrafter"/>
</dbReference>
<evidence type="ECO:0000313" key="13">
    <source>
        <dbReference type="EMBL" id="CAD1552809.1"/>
    </source>
</evidence>
<dbReference type="InterPro" id="IPR018851">
    <property type="entry name" value="Borealin_N"/>
</dbReference>
<evidence type="ECO:0000256" key="3">
    <source>
        <dbReference type="ARBA" id="ARBA00009914"/>
    </source>
</evidence>
<evidence type="ECO:0000256" key="7">
    <source>
        <dbReference type="ARBA" id="ARBA00023242"/>
    </source>
</evidence>
<evidence type="ECO:0000259" key="12">
    <source>
        <dbReference type="Pfam" id="PF10512"/>
    </source>
</evidence>
<feature type="compositionally biased region" description="Polar residues" evidence="10">
    <location>
        <begin position="123"/>
        <end position="132"/>
    </location>
</feature>
<evidence type="ECO:0000256" key="8">
    <source>
        <dbReference type="ARBA" id="ARBA00023306"/>
    </source>
</evidence>
<dbReference type="GO" id="GO:0000775">
    <property type="term" value="C:chromosome, centromeric region"/>
    <property type="evidence" value="ECO:0007669"/>
    <property type="project" value="UniProtKB-SubCell"/>
</dbReference>
<evidence type="ECO:0000256" key="10">
    <source>
        <dbReference type="SAM" id="MobiDB-lite"/>
    </source>
</evidence>
<dbReference type="InterPro" id="IPR018867">
    <property type="entry name" value="Cell_div_borealin"/>
</dbReference>
<keyword evidence="9" id="KW-0137">Centromere</keyword>
<dbReference type="GO" id="GO:0032133">
    <property type="term" value="C:chromosome passenger complex"/>
    <property type="evidence" value="ECO:0007669"/>
    <property type="project" value="TreeGrafter"/>
</dbReference>
<name>A0A6V7JRD3_9HYME</name>
<keyword evidence="5" id="KW-0132">Cell division</keyword>
<dbReference type="PANTHER" id="PTHR16040:SF7">
    <property type="entry name" value="AUSTRALIN, ISOFORM A-RELATED"/>
    <property type="match status" value="1"/>
</dbReference>
<feature type="region of interest" description="Disordered" evidence="10">
    <location>
        <begin position="83"/>
        <end position="173"/>
    </location>
</feature>
<evidence type="ECO:0000256" key="4">
    <source>
        <dbReference type="ARBA" id="ARBA00022454"/>
    </source>
</evidence>
<evidence type="ECO:0000256" key="1">
    <source>
        <dbReference type="ARBA" id="ARBA00004123"/>
    </source>
</evidence>
<evidence type="ECO:0000256" key="6">
    <source>
        <dbReference type="ARBA" id="ARBA00022776"/>
    </source>
</evidence>
<comment type="subcellular location">
    <subcellularLocation>
        <location evidence="2">Chromosome</location>
        <location evidence="2">Centromere</location>
    </subcellularLocation>
    <subcellularLocation>
        <location evidence="1">Nucleus</location>
    </subcellularLocation>
</comment>
<dbReference type="PANTHER" id="PTHR16040">
    <property type="entry name" value="AUSTRALIN, ISOFORM A-RELATED"/>
    <property type="match status" value="1"/>
</dbReference>
<evidence type="ECO:0000259" key="11">
    <source>
        <dbReference type="Pfam" id="PF10444"/>
    </source>
</evidence>
<dbReference type="Pfam" id="PF10444">
    <property type="entry name" value="Nbl1_Borealin_N"/>
    <property type="match status" value="1"/>
</dbReference>
<dbReference type="AlphaFoldDB" id="A0A6V7JRD3"/>
<dbReference type="GO" id="GO:0005634">
    <property type="term" value="C:nucleus"/>
    <property type="evidence" value="ECO:0007669"/>
    <property type="project" value="UniProtKB-SubCell"/>
</dbReference>
<proteinExistence type="inferred from homology"/>
<organism evidence="13">
    <name type="scientific">Bracon brevicornis</name>
    <dbReference type="NCBI Taxonomy" id="1563983"/>
    <lineage>
        <taxon>Eukaryota</taxon>
        <taxon>Metazoa</taxon>
        <taxon>Ecdysozoa</taxon>
        <taxon>Arthropoda</taxon>
        <taxon>Hexapoda</taxon>
        <taxon>Insecta</taxon>
        <taxon>Pterygota</taxon>
        <taxon>Neoptera</taxon>
        <taxon>Endopterygota</taxon>
        <taxon>Hymenoptera</taxon>
        <taxon>Apocrita</taxon>
        <taxon>Ichneumonoidea</taxon>
        <taxon>Braconidae</taxon>
        <taxon>Braconinae</taxon>
        <taxon>Bracon</taxon>
    </lineage>
</organism>
<keyword evidence="6" id="KW-0498">Mitosis</keyword>
<gene>
    <name evidence="13" type="ORF">BBRV_LOCUS55770</name>
</gene>
<dbReference type="EMBL" id="CADCXW020000018">
    <property type="protein sequence ID" value="CAD1552809.1"/>
    <property type="molecule type" value="Genomic_DNA"/>
</dbReference>
<dbReference type="Gene3D" id="6.10.250.1900">
    <property type="match status" value="1"/>
</dbReference>
<keyword evidence="7" id="KW-0539">Nucleus</keyword>
<sequence length="282" mass="31600">MPRTKQPRKRNSSLSTSEESVLLIKDFQRQAKARLTKLESDYQMMCTGFSNQIDLTLSKIPPEARQLTLGQLLHFNLEDEDYHDVSSTSDDCPVGVAPPPPSTVKKPMKRQTAASMDDGYVTESRNSQQQRISRADKVTSTSQKPRKSRSTSRTTHKTRVSSDRRGTSTSRMNNRFLTPSVQKPATEFQPVTPKIKPNTPLNVLRRPRDGEMVLSMQGSPILVSAIVRERTANINVPLGNGTIISLLPDGGLRRSQIPHLDPETVKQLQTLKGHIEKVIDRH</sequence>
<dbReference type="GO" id="GO:0000070">
    <property type="term" value="P:mitotic sister chromatid segregation"/>
    <property type="evidence" value="ECO:0007669"/>
    <property type="project" value="TreeGrafter"/>
</dbReference>
<dbReference type="InterPro" id="IPR046466">
    <property type="entry name" value="Borealin_C"/>
</dbReference>
<reference evidence="13" key="1">
    <citation type="submission" date="2020-07" db="EMBL/GenBank/DDBJ databases">
        <authorList>
            <person name="Ferguson B K."/>
        </authorList>
    </citation>
    <scope>NUCLEOTIDE SEQUENCE</scope>
    <source>
        <strain evidence="13">L06</strain>
    </source>
</reference>
<protein>
    <submittedName>
        <fullName evidence="13">Uncharacterized protein</fullName>
    </submittedName>
</protein>
<feature type="compositionally biased region" description="Basic residues" evidence="10">
    <location>
        <begin position="144"/>
        <end position="159"/>
    </location>
</feature>
<comment type="similarity">
    <text evidence="3">Belongs to the borealin family.</text>
</comment>
<keyword evidence="4" id="KW-0158">Chromosome</keyword>
<evidence type="ECO:0000256" key="9">
    <source>
        <dbReference type="ARBA" id="ARBA00023328"/>
    </source>
</evidence>
<keyword evidence="8" id="KW-0131">Cell cycle</keyword>
<dbReference type="GO" id="GO:0051301">
    <property type="term" value="P:cell division"/>
    <property type="evidence" value="ECO:0007669"/>
    <property type="project" value="UniProtKB-KW"/>
</dbReference>
<evidence type="ECO:0000256" key="2">
    <source>
        <dbReference type="ARBA" id="ARBA00004584"/>
    </source>
</evidence>
<evidence type="ECO:0000256" key="5">
    <source>
        <dbReference type="ARBA" id="ARBA00022618"/>
    </source>
</evidence>
<feature type="domain" description="Borealin C-terminal" evidence="12">
    <location>
        <begin position="151"/>
        <end position="280"/>
    </location>
</feature>
<feature type="domain" description="Borealin N-terminal" evidence="11">
    <location>
        <begin position="23"/>
        <end position="73"/>
    </location>
</feature>
<dbReference type="Pfam" id="PF10512">
    <property type="entry name" value="Borealin"/>
    <property type="match status" value="1"/>
</dbReference>